<sequence length="365" mass="41361">MPLPPCKLIPAKSTRTFHSGGPRRRDGGVFEIPINYRLRSTFFYNKLNEYHTYEFSETIQKLIPLEGNFDWAESRKWGIAKKALDEIKKTKLSLIQVFCHPRLLREHPALVSYYRNIAALSQKSVSYLAGISPQKFENEKGANPTQEESLKLAKLFNEHISLIIENALEGFNDKHISGMLFASTGSQIDGSWRNAIGTEAEKVVQKMLVKEAIERNQIISFLVRDNHSAVEKYNKRNSVKQIDNITNYKGFTLKNKRSVLFSSEPDIAILGSNGRTIAVIEVKGGTDPAGALERYGVAKKSFEKSLKDSPKALTIIVASCITNEVESRIETDKTIGKYYNLTSILTKEEEKKKFLQYIFKNLLNC</sequence>
<keyword evidence="2" id="KW-0540">Nuclease</keyword>
<dbReference type="Proteomes" id="UP000732298">
    <property type="component" value="Unassembled WGS sequence"/>
</dbReference>
<dbReference type="GO" id="GO:0003677">
    <property type="term" value="F:DNA binding"/>
    <property type="evidence" value="ECO:0007669"/>
    <property type="project" value="InterPro"/>
</dbReference>
<dbReference type="SUPFAM" id="SSF52980">
    <property type="entry name" value="Restriction endonuclease-like"/>
    <property type="match status" value="1"/>
</dbReference>
<evidence type="ECO:0000313" key="2">
    <source>
        <dbReference type="EMBL" id="MBI4209944.1"/>
    </source>
</evidence>
<dbReference type="GO" id="GO:0009307">
    <property type="term" value="P:DNA restriction-modification system"/>
    <property type="evidence" value="ECO:0007669"/>
    <property type="project" value="InterPro"/>
</dbReference>
<evidence type="ECO:0000259" key="1">
    <source>
        <dbReference type="PROSITE" id="PS50943"/>
    </source>
</evidence>
<dbReference type="InterPro" id="IPR001387">
    <property type="entry name" value="Cro/C1-type_HTH"/>
</dbReference>
<comment type="caution">
    <text evidence="2">The sequence shown here is derived from an EMBL/GenBank/DDBJ whole genome shotgun (WGS) entry which is preliminary data.</text>
</comment>
<accession>A0A8T3YHE9</accession>
<dbReference type="GO" id="GO:0000287">
    <property type="term" value="F:magnesium ion binding"/>
    <property type="evidence" value="ECO:0007669"/>
    <property type="project" value="InterPro"/>
</dbReference>
<dbReference type="CDD" id="cd00093">
    <property type="entry name" value="HTH_XRE"/>
    <property type="match status" value="1"/>
</dbReference>
<protein>
    <submittedName>
        <fullName evidence="2">XcyI family restriction endonuclease</fullName>
    </submittedName>
</protein>
<keyword evidence="2" id="KW-0255">Endonuclease</keyword>
<dbReference type="Pfam" id="PF09571">
    <property type="entry name" value="RE_XcyI"/>
    <property type="match status" value="1"/>
</dbReference>
<dbReference type="InterPro" id="IPR019071">
    <property type="entry name" value="Restrct_endonuc_II_XcyI"/>
</dbReference>
<gene>
    <name evidence="2" type="ORF">HY544_00355</name>
</gene>
<organism evidence="2 3">
    <name type="scientific">Candidatus Iainarchaeum sp</name>
    <dbReference type="NCBI Taxonomy" id="3101447"/>
    <lineage>
        <taxon>Archaea</taxon>
        <taxon>Candidatus Iainarchaeota</taxon>
        <taxon>Candidatus Iainarchaeia</taxon>
        <taxon>Candidatus Iainarchaeales</taxon>
        <taxon>Candidatus Iainarchaeaceae</taxon>
        <taxon>Candidatus Iainarchaeum</taxon>
    </lineage>
</organism>
<proteinExistence type="predicted"/>
<dbReference type="AlphaFoldDB" id="A0A8T3YHE9"/>
<keyword evidence="2" id="KW-0378">Hydrolase</keyword>
<dbReference type="InterPro" id="IPR011335">
    <property type="entry name" value="Restrct_endonuc-II-like"/>
</dbReference>
<dbReference type="GO" id="GO:0009036">
    <property type="term" value="F:type II site-specific deoxyribonuclease activity"/>
    <property type="evidence" value="ECO:0007669"/>
    <property type="project" value="InterPro"/>
</dbReference>
<reference evidence="2" key="1">
    <citation type="submission" date="2020-07" db="EMBL/GenBank/DDBJ databases">
        <title>Huge and variable diversity of episymbiotic CPR bacteria and DPANN archaea in groundwater ecosystems.</title>
        <authorList>
            <person name="He C.Y."/>
            <person name="Keren R."/>
            <person name="Whittaker M."/>
            <person name="Farag I.F."/>
            <person name="Doudna J."/>
            <person name="Cate J.H.D."/>
            <person name="Banfield J.F."/>
        </authorList>
    </citation>
    <scope>NUCLEOTIDE SEQUENCE</scope>
    <source>
        <strain evidence="2">NC_groundwater_1296_Ag_S-0.2um_52_80</strain>
    </source>
</reference>
<dbReference type="EMBL" id="JACQPB010000002">
    <property type="protein sequence ID" value="MBI4209944.1"/>
    <property type="molecule type" value="Genomic_DNA"/>
</dbReference>
<feature type="domain" description="HTH cro/C1-type" evidence="1">
    <location>
        <begin position="111"/>
        <end position="163"/>
    </location>
</feature>
<evidence type="ECO:0000313" key="3">
    <source>
        <dbReference type="Proteomes" id="UP000732298"/>
    </source>
</evidence>
<dbReference type="PROSITE" id="PS50943">
    <property type="entry name" value="HTH_CROC1"/>
    <property type="match status" value="1"/>
</dbReference>
<name>A0A8T3YHE9_9ARCH</name>